<dbReference type="GO" id="GO:0006271">
    <property type="term" value="P:DNA strand elongation involved in DNA replication"/>
    <property type="evidence" value="ECO:0007669"/>
    <property type="project" value="UniProtKB-ARBA"/>
</dbReference>
<dbReference type="PANTHER" id="PTHR11669:SF1">
    <property type="entry name" value="REPLICATION FACTOR C SUBUNIT 3"/>
    <property type="match status" value="1"/>
</dbReference>
<evidence type="ECO:0000313" key="2">
    <source>
        <dbReference type="EMBL" id="ORD96038.1"/>
    </source>
</evidence>
<dbReference type="InterPro" id="IPR050238">
    <property type="entry name" value="DNA_Rep/Repair_Clamp_Loader"/>
</dbReference>
<reference evidence="2 3" key="1">
    <citation type="journal article" date="2017" name="Environ. Microbiol.">
        <title>Decay of the glycolytic pathway and adaptation to intranuclear parasitism within Enterocytozoonidae microsporidia.</title>
        <authorList>
            <person name="Wiredu Boakye D."/>
            <person name="Jaroenlak P."/>
            <person name="Prachumwat A."/>
            <person name="Williams T.A."/>
            <person name="Bateman K.S."/>
            <person name="Itsathitphaisarn O."/>
            <person name="Sritunyalucksana K."/>
            <person name="Paszkiewicz K.H."/>
            <person name="Moore K.A."/>
            <person name="Stentiford G.D."/>
            <person name="Williams B.A."/>
        </authorList>
    </citation>
    <scope>NUCLEOTIDE SEQUENCE [LARGE SCALE GENOMIC DNA]</scope>
    <source>
        <strain evidence="3">canceri</strain>
    </source>
</reference>
<dbReference type="GO" id="GO:0005663">
    <property type="term" value="C:DNA replication factor C complex"/>
    <property type="evidence" value="ECO:0007669"/>
    <property type="project" value="TreeGrafter"/>
</dbReference>
<dbReference type="SUPFAM" id="SSF48019">
    <property type="entry name" value="post-AAA+ oligomerization domain-like"/>
    <property type="match status" value="1"/>
</dbReference>
<dbReference type="SUPFAM" id="SSF52540">
    <property type="entry name" value="P-loop containing nucleoside triphosphate hydrolases"/>
    <property type="match status" value="1"/>
</dbReference>
<dbReference type="GO" id="GO:0006281">
    <property type="term" value="P:DNA repair"/>
    <property type="evidence" value="ECO:0007669"/>
    <property type="project" value="TreeGrafter"/>
</dbReference>
<dbReference type="InterPro" id="IPR027417">
    <property type="entry name" value="P-loop_NTPase"/>
</dbReference>
<organism evidence="2 3">
    <name type="scientific">Hepatospora eriocheir</name>
    <dbReference type="NCBI Taxonomy" id="1081669"/>
    <lineage>
        <taxon>Eukaryota</taxon>
        <taxon>Fungi</taxon>
        <taxon>Fungi incertae sedis</taxon>
        <taxon>Microsporidia</taxon>
        <taxon>Hepatosporidae</taxon>
        <taxon>Hepatospora</taxon>
    </lineage>
</organism>
<dbReference type="Pfam" id="PF22534">
    <property type="entry name" value="RFC_C"/>
    <property type="match status" value="1"/>
</dbReference>
<dbReference type="Pfam" id="PF13177">
    <property type="entry name" value="DNA_pol3_delta2"/>
    <property type="match status" value="1"/>
</dbReference>
<dbReference type="GO" id="GO:0005634">
    <property type="term" value="C:nucleus"/>
    <property type="evidence" value="ECO:0007669"/>
    <property type="project" value="TreeGrafter"/>
</dbReference>
<comment type="caution">
    <text evidence="2">The sequence shown here is derived from an EMBL/GenBank/DDBJ whole genome shotgun (WGS) entry which is preliminary data.</text>
</comment>
<dbReference type="EMBL" id="LTAI01001197">
    <property type="protein sequence ID" value="ORD96038.1"/>
    <property type="molecule type" value="Genomic_DNA"/>
</dbReference>
<accession>A0A1X0Q8F9</accession>
<evidence type="ECO:0000256" key="1">
    <source>
        <dbReference type="ARBA" id="ARBA00022705"/>
    </source>
</evidence>
<dbReference type="VEuPathDB" id="MicrosporidiaDB:A0H76_546"/>
<dbReference type="Proteomes" id="UP000192501">
    <property type="component" value="Unassembled WGS sequence"/>
</dbReference>
<dbReference type="GO" id="GO:0003689">
    <property type="term" value="F:DNA clamp loader activity"/>
    <property type="evidence" value="ECO:0007669"/>
    <property type="project" value="TreeGrafter"/>
</dbReference>
<name>A0A1X0Q8F9_9MICR</name>
<dbReference type="Gene3D" id="3.40.50.300">
    <property type="entry name" value="P-loop containing nucleotide triphosphate hydrolases"/>
    <property type="match status" value="1"/>
</dbReference>
<sequence length="299" mass="34748">MLYSFINKLYGSYPVLKQRSEEIKINSTTLNISYLDSPEIVVFDPSEYGYRDRVIIQSLIKNIASTKTLNGFLTGKKEYNIRIILIDKAESLSTDAQAALRRTMEIHSETIRVFMISTEISRLIDPIRSRCILVRMRSFTKEELVQIGMDILNKEGLKFDVSLIEDLANNSHGDSKKFINTLEMVYNYHKENGKKNKVDVNQYKLDWEVKIDNIVKLTKSISTDNFLKIRSELYDLYTSCIEPTTLFTELFNELKPKEFKKIVKFSELALEYETRLLQGTKPIFHLEAFIANVMLLYSS</sequence>
<dbReference type="Gene3D" id="1.20.272.10">
    <property type="match status" value="1"/>
</dbReference>
<dbReference type="PANTHER" id="PTHR11669">
    <property type="entry name" value="REPLICATION FACTOR C / DNA POLYMERASE III GAMMA-TAU SUBUNIT"/>
    <property type="match status" value="1"/>
</dbReference>
<dbReference type="AlphaFoldDB" id="A0A1X0Q8F9"/>
<dbReference type="VEuPathDB" id="MicrosporidiaDB:HERIO_2006"/>
<dbReference type="InterPro" id="IPR008921">
    <property type="entry name" value="DNA_pol3_clamp-load_cplx_C"/>
</dbReference>
<protein>
    <submittedName>
        <fullName evidence="2">RFC5</fullName>
    </submittedName>
</protein>
<gene>
    <name evidence="2" type="primary">RFC5</name>
    <name evidence="2" type="ORF">A0H76_546</name>
</gene>
<keyword evidence="1" id="KW-0235">DNA replication</keyword>
<proteinExistence type="predicted"/>
<dbReference type="GO" id="GO:0031391">
    <property type="term" value="C:Elg1 RFC-like complex"/>
    <property type="evidence" value="ECO:0007669"/>
    <property type="project" value="UniProtKB-ARBA"/>
</dbReference>
<evidence type="ECO:0000313" key="3">
    <source>
        <dbReference type="Proteomes" id="UP000192501"/>
    </source>
</evidence>
<dbReference type="GO" id="GO:0003677">
    <property type="term" value="F:DNA binding"/>
    <property type="evidence" value="ECO:0007669"/>
    <property type="project" value="InterPro"/>
</dbReference>